<gene>
    <name evidence="1" type="ORF">BDN70DRAFT_897666</name>
</gene>
<dbReference type="Proteomes" id="UP000807469">
    <property type="component" value="Unassembled WGS sequence"/>
</dbReference>
<organism evidence="1 2">
    <name type="scientific">Pholiota conissans</name>
    <dbReference type="NCBI Taxonomy" id="109636"/>
    <lineage>
        <taxon>Eukaryota</taxon>
        <taxon>Fungi</taxon>
        <taxon>Dikarya</taxon>
        <taxon>Basidiomycota</taxon>
        <taxon>Agaricomycotina</taxon>
        <taxon>Agaricomycetes</taxon>
        <taxon>Agaricomycetidae</taxon>
        <taxon>Agaricales</taxon>
        <taxon>Agaricineae</taxon>
        <taxon>Strophariaceae</taxon>
        <taxon>Pholiota</taxon>
    </lineage>
</organism>
<sequence>MANVDVNNEHLSRYLKWMILTKMLDGTKTTIWVPAILVNARCNNDGKLLTNGMDTKDITKYTAVYLAKKQGRNYNVLAILSKGYEYHLDHLQDLNTLHVDNIRDLRRLRLFRLVNAINQEQELAELRWLFHILWVGKTHTVPITTLRFTDHHPSLHCSSHFLIYGSQRNNQAEVEPDDDDGHLKNVNETAMQDTNEGKDGDRITPDLNSHGRLYAKPQVIDYLAGGNELEHYIIIKFLSTLTKLKFDDMIQTISILIMKAVKMLS</sequence>
<protein>
    <submittedName>
        <fullName evidence="1">Uncharacterized protein</fullName>
    </submittedName>
</protein>
<dbReference type="AlphaFoldDB" id="A0A9P5YY87"/>
<evidence type="ECO:0000313" key="1">
    <source>
        <dbReference type="EMBL" id="KAF9476071.1"/>
    </source>
</evidence>
<keyword evidence="2" id="KW-1185">Reference proteome</keyword>
<name>A0A9P5YY87_9AGAR</name>
<dbReference type="EMBL" id="MU155308">
    <property type="protein sequence ID" value="KAF9476071.1"/>
    <property type="molecule type" value="Genomic_DNA"/>
</dbReference>
<proteinExistence type="predicted"/>
<comment type="caution">
    <text evidence="1">The sequence shown here is derived from an EMBL/GenBank/DDBJ whole genome shotgun (WGS) entry which is preliminary data.</text>
</comment>
<dbReference type="OrthoDB" id="432234at2759"/>
<evidence type="ECO:0000313" key="2">
    <source>
        <dbReference type="Proteomes" id="UP000807469"/>
    </source>
</evidence>
<accession>A0A9P5YY87</accession>
<reference evidence="1" key="1">
    <citation type="submission" date="2020-11" db="EMBL/GenBank/DDBJ databases">
        <authorList>
            <consortium name="DOE Joint Genome Institute"/>
            <person name="Ahrendt S."/>
            <person name="Riley R."/>
            <person name="Andreopoulos W."/>
            <person name="Labutti K."/>
            <person name="Pangilinan J."/>
            <person name="Ruiz-Duenas F.J."/>
            <person name="Barrasa J.M."/>
            <person name="Sanchez-Garcia M."/>
            <person name="Camarero S."/>
            <person name="Miyauchi S."/>
            <person name="Serrano A."/>
            <person name="Linde D."/>
            <person name="Babiker R."/>
            <person name="Drula E."/>
            <person name="Ayuso-Fernandez I."/>
            <person name="Pacheco R."/>
            <person name="Padilla G."/>
            <person name="Ferreira P."/>
            <person name="Barriuso J."/>
            <person name="Kellner H."/>
            <person name="Castanera R."/>
            <person name="Alfaro M."/>
            <person name="Ramirez L."/>
            <person name="Pisabarro A.G."/>
            <person name="Kuo A."/>
            <person name="Tritt A."/>
            <person name="Lipzen A."/>
            <person name="He G."/>
            <person name="Yan M."/>
            <person name="Ng V."/>
            <person name="Cullen D."/>
            <person name="Martin F."/>
            <person name="Rosso M.-N."/>
            <person name="Henrissat B."/>
            <person name="Hibbett D."/>
            <person name="Martinez A.T."/>
            <person name="Grigoriev I.V."/>
        </authorList>
    </citation>
    <scope>NUCLEOTIDE SEQUENCE</scope>
    <source>
        <strain evidence="1">CIRM-BRFM 674</strain>
    </source>
</reference>